<protein>
    <recommendedName>
        <fullName evidence="2">WH2 domain-containing protein</fullName>
    </recommendedName>
</protein>
<evidence type="ECO:0000313" key="3">
    <source>
        <dbReference type="EMBL" id="CAD7201827.1"/>
    </source>
</evidence>
<proteinExistence type="predicted"/>
<feature type="region of interest" description="Disordered" evidence="1">
    <location>
        <begin position="1135"/>
        <end position="1166"/>
    </location>
</feature>
<feature type="compositionally biased region" description="Low complexity" evidence="1">
    <location>
        <begin position="482"/>
        <end position="491"/>
    </location>
</feature>
<feature type="compositionally biased region" description="Pro residues" evidence="1">
    <location>
        <begin position="527"/>
        <end position="541"/>
    </location>
</feature>
<feature type="domain" description="WH2" evidence="2">
    <location>
        <begin position="1432"/>
        <end position="1452"/>
    </location>
</feature>
<dbReference type="PROSITE" id="PS51082">
    <property type="entry name" value="WH2"/>
    <property type="match status" value="1"/>
</dbReference>
<feature type="compositionally biased region" description="Basic and acidic residues" evidence="1">
    <location>
        <begin position="892"/>
        <end position="905"/>
    </location>
</feature>
<dbReference type="EMBL" id="OA568725">
    <property type="protein sequence ID" value="CAD7201827.1"/>
    <property type="molecule type" value="Genomic_DNA"/>
</dbReference>
<feature type="compositionally biased region" description="Basic and acidic residues" evidence="1">
    <location>
        <begin position="876"/>
        <end position="885"/>
    </location>
</feature>
<feature type="compositionally biased region" description="Acidic residues" evidence="1">
    <location>
        <begin position="461"/>
        <end position="475"/>
    </location>
</feature>
<dbReference type="GO" id="GO:0003779">
    <property type="term" value="F:actin binding"/>
    <property type="evidence" value="ECO:0007669"/>
    <property type="project" value="InterPro"/>
</dbReference>
<feature type="region of interest" description="Disordered" evidence="1">
    <location>
        <begin position="1"/>
        <end position="131"/>
    </location>
</feature>
<feature type="compositionally biased region" description="Basic and acidic residues" evidence="1">
    <location>
        <begin position="1153"/>
        <end position="1164"/>
    </location>
</feature>
<organism evidence="3">
    <name type="scientific">Timema douglasi</name>
    <name type="common">Walking stick</name>
    <dbReference type="NCBI Taxonomy" id="61478"/>
    <lineage>
        <taxon>Eukaryota</taxon>
        <taxon>Metazoa</taxon>
        <taxon>Ecdysozoa</taxon>
        <taxon>Arthropoda</taxon>
        <taxon>Hexapoda</taxon>
        <taxon>Insecta</taxon>
        <taxon>Pterygota</taxon>
        <taxon>Neoptera</taxon>
        <taxon>Polyneoptera</taxon>
        <taxon>Phasmatodea</taxon>
        <taxon>Timematodea</taxon>
        <taxon>Timematoidea</taxon>
        <taxon>Timematidae</taxon>
        <taxon>Timema</taxon>
    </lineage>
</organism>
<feature type="region of interest" description="Disordered" evidence="1">
    <location>
        <begin position="458"/>
        <end position="491"/>
    </location>
</feature>
<accession>A0A7R8ZBQ4</accession>
<feature type="region of interest" description="Disordered" evidence="1">
    <location>
        <begin position="517"/>
        <end position="548"/>
    </location>
</feature>
<feature type="compositionally biased region" description="Low complexity" evidence="1">
    <location>
        <begin position="517"/>
        <end position="526"/>
    </location>
</feature>
<feature type="compositionally biased region" description="Polar residues" evidence="1">
    <location>
        <begin position="1141"/>
        <end position="1152"/>
    </location>
</feature>
<sequence>MVQGVTPAIDWTADDREIKVRIPAGCTQGDAPPTPKPRRRPQQADSVVVAFPRPVPRPRKLSIDLVESTEGSQPSEIVNDDLDYGTQEDPNDVKLVESNQNNYDTRGKESEEDTNNPSVENPPGDFTGGKELRIITKTKRDPKFDTFGLKSPTFQKSRKKWDFTDEQTLEHLSNVRIDGDYMVENTDTVSVEGSLADNSDAEVFSPLSRPDVEPTFTRPNFRKSPTDSELEPQILRRSFNRDGRFPSSPKQWRDRKLGPTGSATSLPSMGEMPQFLGAAANIGRWNNIEALHTAKEASPGWVLGADDSGACQSGGVHLRPIHRLIYSTMASLVLTDSQHLENSNISSFDFRLCGSFDPSSSIPVDLSKLLSQSRVSISFCAWSIRPVRGLPIALLPFLRDIYRKQHRADILKLSSLCTVQLFLNVLPPPTINCVGIKDSLQGCHSEDKTWNKRELLKLEGDSQEEEEDAADDDELPHEPDSRSAASHQSISSKQVTCLPRVVRITGAELMNCLAIEPSRSSSSSSPQKPPVSPAALPPPDLVPLAATSSTEGPLDVIDWEYQLPAPPTAFRDTNSPTLVEGETVVLADTGVFREEVTESSLDSGDFSLQDGDSFRPTRIHSRNLEPTRKEFAVSGLEFDIQREGNFTKISRVNPLFDAQQFEIDSQIIDQPKSQSKVSDVGTLTKDKPKTADTTPQEIIRDEPHVQKDSSRSSSIVSIHRPTVVQESNQSGQLSNFKITTYQIPREPDKLFEGEKEIFKKPLPVSNRSHRYGSVGSVGPFWSGDLEGKKSMSYAALEYDSRPTRTKSVGNLAAEVAIESERRDARLLKTASHQNVNEDLETPLPLQQGHGQKDLSLQSLQVLRNILPQLTPQTPSEDSKREDKDIQAVADVIPREEEKVPRRETEFPVSQESFSSPIHEPTALTPAPEKESSTEKVYTYQGPPSINLSSWSERPKVKVDIKADSDYRIGRGKDTHAETPKTESAREVPRGEAKLDARRSRVDSVDGSQILKEVAPPESSSSPPPPPTKLESTPLTMRLVSHNSVSSSKKSLSTSQILESIARENPLVVGAAAKEPTLVHVIPSSLSPAQRADPSRVPIVRAVELKKPYKQLQENDSNLNVSINIVRKNEELLVNSSNSNNGHISRTVSSMNQSKEENPRTDSDTFKGVNSLAKKFSSGVPLRSNALGPKPFQPRAVSTYEFSNKDTNKVYLNDNPQKTQGGHNILVKSSSTSNVSGPNVTVTSYDGSRRFTSVVGINKTLGPPPHEVAKTTEGANTQNIHQRPSGSSIVKVNGFTGARQPFMPVVKGFQFPPQGSDASTVSVKVGQQPLSTEVNAPKVRIQRSESAAYKSLRNQNSVSINQTGYSSMERSIGDEAVVKIQPGWRVGGVIQPKLLRSVSNASSVPPPPPPVMSGVALRKTPQSRPKSFPFSNPRDELMDAIRGHGGRERLRKVGSSGHSSLNVILKV</sequence>
<name>A0A7R8ZBQ4_TIMDO</name>
<reference evidence="3" key="1">
    <citation type="submission" date="2020-11" db="EMBL/GenBank/DDBJ databases">
        <authorList>
            <person name="Tran Van P."/>
        </authorList>
    </citation>
    <scope>NUCLEOTIDE SEQUENCE</scope>
</reference>
<evidence type="ECO:0000259" key="2">
    <source>
        <dbReference type="PROSITE" id="PS51082"/>
    </source>
</evidence>
<dbReference type="InterPro" id="IPR003124">
    <property type="entry name" value="WH2_dom"/>
</dbReference>
<evidence type="ECO:0000256" key="1">
    <source>
        <dbReference type="SAM" id="MobiDB-lite"/>
    </source>
</evidence>
<feature type="region of interest" description="Disordered" evidence="1">
    <location>
        <begin position="869"/>
        <end position="953"/>
    </location>
</feature>
<feature type="region of interest" description="Disordered" evidence="1">
    <location>
        <begin position="670"/>
        <end position="731"/>
    </location>
</feature>
<feature type="compositionally biased region" description="Basic and acidic residues" evidence="1">
    <location>
        <begin position="698"/>
        <end position="710"/>
    </location>
</feature>
<feature type="region of interest" description="Disordered" evidence="1">
    <location>
        <begin position="204"/>
        <end position="269"/>
    </location>
</feature>
<feature type="region of interest" description="Disordered" evidence="1">
    <location>
        <begin position="967"/>
        <end position="1031"/>
    </location>
</feature>
<feature type="compositionally biased region" description="Polar residues" evidence="1">
    <location>
        <begin position="941"/>
        <end position="951"/>
    </location>
</feature>
<feature type="compositionally biased region" description="Basic and acidic residues" evidence="1">
    <location>
        <begin position="967"/>
        <end position="1003"/>
    </location>
</feature>
<gene>
    <name evidence="3" type="ORF">TDIB3V08_LOCUS8019</name>
</gene>